<keyword evidence="3" id="KW-1185">Reference proteome</keyword>
<reference evidence="2" key="3">
    <citation type="submission" date="2020-12" db="UniProtKB">
        <authorList>
            <consortium name="EnsemblPlants"/>
        </authorList>
    </citation>
    <scope>IDENTIFICATION</scope>
</reference>
<dbReference type="EnsemblPlants" id="Pp3c16_12640V3.4">
    <property type="protein sequence ID" value="Pp3c16_12640V3.4"/>
    <property type="gene ID" value="Pp3c16_12640"/>
</dbReference>
<dbReference type="PaxDb" id="3218-PP1S15_265V6.1"/>
<evidence type="ECO:0000313" key="1">
    <source>
        <dbReference type="EMBL" id="PNR37774.1"/>
    </source>
</evidence>
<dbReference type="Proteomes" id="UP000006727">
    <property type="component" value="Chromosome 16"/>
</dbReference>
<evidence type="ECO:0000313" key="3">
    <source>
        <dbReference type="Proteomes" id="UP000006727"/>
    </source>
</evidence>
<dbReference type="Gramene" id="Pp3c16_12640V3.5">
    <property type="protein sequence ID" value="Pp3c16_12640V3.5"/>
    <property type="gene ID" value="Pp3c16_12640"/>
</dbReference>
<dbReference type="InterPro" id="IPR029058">
    <property type="entry name" value="AB_hydrolase_fold"/>
</dbReference>
<dbReference type="InterPro" id="IPR008547">
    <property type="entry name" value="DUF829_TMEM53"/>
</dbReference>
<dbReference type="GeneID" id="112293073"/>
<dbReference type="EnsemblPlants" id="Pp3c16_12640V3.2">
    <property type="protein sequence ID" value="Pp3c16_12640V3.2"/>
    <property type="gene ID" value="Pp3c16_12640"/>
</dbReference>
<dbReference type="EnsemblPlants" id="Pp3c16_12640V3.5">
    <property type="protein sequence ID" value="Pp3c16_12640V3.5"/>
    <property type="gene ID" value="Pp3c16_12640"/>
</dbReference>
<dbReference type="PANTHER" id="PTHR12265">
    <property type="entry name" value="TRANSMEMBRANE PROTEIN 53"/>
    <property type="match status" value="1"/>
</dbReference>
<sequence>MVTMGSEHGERWRSYWVRVGDRPTVGVVVTFAWMFSKRQHLVPYTRLYGASGCDSLVCHPSVLNLWFPSRAEALAVQILDELAKEVKDNPRPIVFATFSGGAKTCLYKILQILQGTGETGSQYAGKYRAVETCVRGQVHDSSPIDFVSALGARFASFTVSQMLGWSNPVVPAISHAVANVMDFFFLPAYELQRADFWLTLKQSSKLGPFLIFCSTNDHLAPYNTINEFATVLRELGGQVDLVVWDTSDHVGHLRNYPKEYHGAVKSFLDRCLNVSNTYDLKGISNSVSLQDQFGLTRNLLINSKL</sequence>
<accession>A0A2K1J8C3</accession>
<dbReference type="OMA" id="WMAKGIS"/>
<dbReference type="EnsemblPlants" id="Pp3c16_12640V3.6">
    <property type="protein sequence ID" value="Pp3c16_12640V3.6"/>
    <property type="gene ID" value="Pp3c16_12640"/>
</dbReference>
<dbReference type="AlphaFoldDB" id="A0A2K1J8C3"/>
<dbReference type="RefSeq" id="XP_024397901.1">
    <property type="nucleotide sequence ID" value="XM_024542133.2"/>
</dbReference>
<dbReference type="Gramene" id="Pp3c16_12640V3.4">
    <property type="protein sequence ID" value="Pp3c16_12640V3.4"/>
    <property type="gene ID" value="Pp3c16_12640"/>
</dbReference>
<dbReference type="OrthoDB" id="77878at2759"/>
<protein>
    <submittedName>
        <fullName evidence="1 2">Uncharacterized protein</fullName>
    </submittedName>
</protein>
<evidence type="ECO:0000313" key="2">
    <source>
        <dbReference type="EnsemblPlants" id="Pp3c16_12640V3.1"/>
    </source>
</evidence>
<dbReference type="EnsemblPlants" id="Pp3c16_12640V3.1">
    <property type="protein sequence ID" value="Pp3c16_12640V3.1"/>
    <property type="gene ID" value="Pp3c16_12640"/>
</dbReference>
<dbReference type="Gramene" id="Pp3c16_12640V3.1">
    <property type="protein sequence ID" value="Pp3c16_12640V3.1"/>
    <property type="gene ID" value="Pp3c16_12640"/>
</dbReference>
<dbReference type="EnsemblPlants" id="Pp3c16_12640V3.3">
    <property type="protein sequence ID" value="Pp3c16_12640V3.3"/>
    <property type="gene ID" value="Pp3c16_12640"/>
</dbReference>
<dbReference type="PANTHER" id="PTHR12265:SF0">
    <property type="entry name" value="EXPRESSED PROTEIN"/>
    <property type="match status" value="1"/>
</dbReference>
<dbReference type="Gramene" id="Pp3c16_12640V3.3">
    <property type="protein sequence ID" value="Pp3c16_12640V3.3"/>
    <property type="gene ID" value="Pp3c16_12640"/>
</dbReference>
<dbReference type="Gramene" id="Pp3c16_12640V3.6">
    <property type="protein sequence ID" value="Pp3c16_12640V3.6"/>
    <property type="gene ID" value="Pp3c16_12640"/>
</dbReference>
<dbReference type="SUPFAM" id="SSF53474">
    <property type="entry name" value="alpha/beta-Hydrolases"/>
    <property type="match status" value="1"/>
</dbReference>
<gene>
    <name evidence="2" type="primary">LOC112293073</name>
    <name evidence="1" type="ORF">PHYPA_020883</name>
</gene>
<dbReference type="Gramene" id="Pp3c16_12640V3.8">
    <property type="protein sequence ID" value="Pp3c16_12640V3.8"/>
    <property type="gene ID" value="Pp3c16_12640"/>
</dbReference>
<dbReference type="Gene3D" id="3.40.50.1820">
    <property type="entry name" value="alpha/beta hydrolase"/>
    <property type="match status" value="1"/>
</dbReference>
<proteinExistence type="predicted"/>
<reference evidence="1 3" key="2">
    <citation type="journal article" date="2018" name="Plant J.">
        <title>The Physcomitrella patens chromosome-scale assembly reveals moss genome structure and evolution.</title>
        <authorList>
            <person name="Lang D."/>
            <person name="Ullrich K.K."/>
            <person name="Murat F."/>
            <person name="Fuchs J."/>
            <person name="Jenkins J."/>
            <person name="Haas F.B."/>
            <person name="Piednoel M."/>
            <person name="Gundlach H."/>
            <person name="Van Bel M."/>
            <person name="Meyberg R."/>
            <person name="Vives C."/>
            <person name="Morata J."/>
            <person name="Symeonidi A."/>
            <person name="Hiss M."/>
            <person name="Muchero W."/>
            <person name="Kamisugi Y."/>
            <person name="Saleh O."/>
            <person name="Blanc G."/>
            <person name="Decker E.L."/>
            <person name="van Gessel N."/>
            <person name="Grimwood J."/>
            <person name="Hayes R.D."/>
            <person name="Graham S.W."/>
            <person name="Gunter L.E."/>
            <person name="McDaniel S.F."/>
            <person name="Hoernstein S.N.W."/>
            <person name="Larsson A."/>
            <person name="Li F.W."/>
            <person name="Perroud P.F."/>
            <person name="Phillips J."/>
            <person name="Ranjan P."/>
            <person name="Rokshar D.S."/>
            <person name="Rothfels C.J."/>
            <person name="Schneider L."/>
            <person name="Shu S."/>
            <person name="Stevenson D.W."/>
            <person name="Thummler F."/>
            <person name="Tillich M."/>
            <person name="Villarreal Aguilar J.C."/>
            <person name="Widiez T."/>
            <person name="Wong G.K."/>
            <person name="Wymore A."/>
            <person name="Zhang Y."/>
            <person name="Zimmer A.D."/>
            <person name="Quatrano R.S."/>
            <person name="Mayer K.F.X."/>
            <person name="Goodstein D."/>
            <person name="Casacuberta J.M."/>
            <person name="Vandepoele K."/>
            <person name="Reski R."/>
            <person name="Cuming A.C."/>
            <person name="Tuskan G.A."/>
            <person name="Maumus F."/>
            <person name="Salse J."/>
            <person name="Schmutz J."/>
            <person name="Rensing S.A."/>
        </authorList>
    </citation>
    <scope>NUCLEOTIDE SEQUENCE [LARGE SCALE GENOMIC DNA]</scope>
    <source>
        <strain evidence="2 3">cv. Gransden 2004</strain>
    </source>
</reference>
<organism evidence="1">
    <name type="scientific">Physcomitrium patens</name>
    <name type="common">Spreading-leaved earth moss</name>
    <name type="synonym">Physcomitrella patens</name>
    <dbReference type="NCBI Taxonomy" id="3218"/>
    <lineage>
        <taxon>Eukaryota</taxon>
        <taxon>Viridiplantae</taxon>
        <taxon>Streptophyta</taxon>
        <taxon>Embryophyta</taxon>
        <taxon>Bryophyta</taxon>
        <taxon>Bryophytina</taxon>
        <taxon>Bryopsida</taxon>
        <taxon>Funariidae</taxon>
        <taxon>Funariales</taxon>
        <taxon>Funariaceae</taxon>
        <taxon>Physcomitrium</taxon>
    </lineage>
</organism>
<dbReference type="EMBL" id="ABEU02000016">
    <property type="protein sequence ID" value="PNR37774.1"/>
    <property type="molecule type" value="Genomic_DNA"/>
</dbReference>
<dbReference type="EnsemblPlants" id="Pp3c16_12640V3.8">
    <property type="protein sequence ID" value="Pp3c16_12640V3.8"/>
    <property type="gene ID" value="Pp3c16_12640"/>
</dbReference>
<dbReference type="RefSeq" id="XP_024397899.1">
    <property type="nucleotide sequence ID" value="XM_024542131.2"/>
</dbReference>
<dbReference type="Pfam" id="PF05705">
    <property type="entry name" value="DUF829"/>
    <property type="match status" value="1"/>
</dbReference>
<name>A0A2K1J8C3_PHYPA</name>
<dbReference type="Gramene" id="Pp3c16_12640V3.2">
    <property type="protein sequence ID" value="Pp3c16_12640V3.2"/>
    <property type="gene ID" value="Pp3c16_12640"/>
</dbReference>
<reference evidence="1 3" key="1">
    <citation type="journal article" date="2008" name="Science">
        <title>The Physcomitrella genome reveals evolutionary insights into the conquest of land by plants.</title>
        <authorList>
            <person name="Rensing S."/>
            <person name="Lang D."/>
            <person name="Zimmer A."/>
            <person name="Terry A."/>
            <person name="Salamov A."/>
            <person name="Shapiro H."/>
            <person name="Nishiyama T."/>
            <person name="Perroud P.-F."/>
            <person name="Lindquist E."/>
            <person name="Kamisugi Y."/>
            <person name="Tanahashi T."/>
            <person name="Sakakibara K."/>
            <person name="Fujita T."/>
            <person name="Oishi K."/>
            <person name="Shin-I T."/>
            <person name="Kuroki Y."/>
            <person name="Toyoda A."/>
            <person name="Suzuki Y."/>
            <person name="Hashimoto A."/>
            <person name="Yamaguchi K."/>
            <person name="Sugano A."/>
            <person name="Kohara Y."/>
            <person name="Fujiyama A."/>
            <person name="Anterola A."/>
            <person name="Aoki S."/>
            <person name="Ashton N."/>
            <person name="Barbazuk W.B."/>
            <person name="Barker E."/>
            <person name="Bennetzen J."/>
            <person name="Bezanilla M."/>
            <person name="Blankenship R."/>
            <person name="Cho S.H."/>
            <person name="Dutcher S."/>
            <person name="Estelle M."/>
            <person name="Fawcett J.A."/>
            <person name="Gundlach H."/>
            <person name="Hanada K."/>
            <person name="Heyl A."/>
            <person name="Hicks K.A."/>
            <person name="Hugh J."/>
            <person name="Lohr M."/>
            <person name="Mayer K."/>
            <person name="Melkozernov A."/>
            <person name="Murata T."/>
            <person name="Nelson D."/>
            <person name="Pils B."/>
            <person name="Prigge M."/>
            <person name="Reiss B."/>
            <person name="Renner T."/>
            <person name="Rombauts S."/>
            <person name="Rushton P."/>
            <person name="Sanderfoot A."/>
            <person name="Schween G."/>
            <person name="Shiu S.-H."/>
            <person name="Stueber K."/>
            <person name="Theodoulou F.L."/>
            <person name="Tu H."/>
            <person name="Van de Peer Y."/>
            <person name="Verrier P.J."/>
            <person name="Waters E."/>
            <person name="Wood A."/>
            <person name="Yang L."/>
            <person name="Cove D."/>
            <person name="Cuming A."/>
            <person name="Hasebe M."/>
            <person name="Lucas S."/>
            <person name="Mishler D.B."/>
            <person name="Reski R."/>
            <person name="Grigoriev I."/>
            <person name="Quatrano R.S."/>
            <person name="Boore J.L."/>
        </authorList>
    </citation>
    <scope>NUCLEOTIDE SEQUENCE [LARGE SCALE GENOMIC DNA]</scope>
    <source>
        <strain evidence="2 3">cv. Gransden 2004</strain>
    </source>
</reference>